<name>A0AAV4LZQ3_BABCB</name>
<comment type="caution">
    <text evidence="1">The sequence shown here is derived from an EMBL/GenBank/DDBJ whole genome shotgun (WGS) entry which is preliminary data.</text>
</comment>
<evidence type="ECO:0000313" key="2">
    <source>
        <dbReference type="Proteomes" id="UP001497744"/>
    </source>
</evidence>
<proteinExistence type="predicted"/>
<organism evidence="1 2">
    <name type="scientific">Babesia caballi</name>
    <dbReference type="NCBI Taxonomy" id="5871"/>
    <lineage>
        <taxon>Eukaryota</taxon>
        <taxon>Sar</taxon>
        <taxon>Alveolata</taxon>
        <taxon>Apicomplexa</taxon>
        <taxon>Aconoidasida</taxon>
        <taxon>Piroplasmida</taxon>
        <taxon>Babesiidae</taxon>
        <taxon>Babesia</taxon>
    </lineage>
</organism>
<dbReference type="Proteomes" id="UP001497744">
    <property type="component" value="Unassembled WGS sequence"/>
</dbReference>
<dbReference type="AlphaFoldDB" id="A0AAV4LZQ3"/>
<keyword evidence="2" id="KW-1185">Reference proteome</keyword>
<reference evidence="1 2" key="1">
    <citation type="submission" date="2021-06" db="EMBL/GenBank/DDBJ databases">
        <title>Genome sequence of Babesia caballi.</title>
        <authorList>
            <person name="Yamagishi J."/>
            <person name="Kidaka T."/>
            <person name="Ochi A."/>
        </authorList>
    </citation>
    <scope>NUCLEOTIDE SEQUENCE [LARGE SCALE GENOMIC DNA]</scope>
    <source>
        <strain evidence="1">USDA-D6B2</strain>
    </source>
</reference>
<accession>A0AAV4LZQ3</accession>
<gene>
    <name evidence="1" type="ORF">BcabD6B2_51570</name>
</gene>
<dbReference type="EMBL" id="BPLF01000005">
    <property type="protein sequence ID" value="GIX65722.1"/>
    <property type="molecule type" value="Genomic_DNA"/>
</dbReference>
<protein>
    <submittedName>
        <fullName evidence="1">D-2-hydroxyacid dehydrogenase</fullName>
    </submittedName>
</protein>
<evidence type="ECO:0000313" key="1">
    <source>
        <dbReference type="EMBL" id="GIX65722.1"/>
    </source>
</evidence>
<sequence length="974" mass="104351">MGTFVELLSDVRTYIRSQSAAQIDRRASDLLTNVANLDLLVVAPTVVGVHEVPDLDATIGSHDFTLNKTVLPLGVLFEVQTDITAVTSLPHDTLLVDDLPDGEGNADVAAQFLTLGTVRRIPTVILGDISERLLDSVGVEGSNTLRSIFVDHGGLDLLVAFGTLLDDLTPVNVIRPVLPETRRTSHSVHEVLLEEREHFTLVDEQHVLVGLGVGIQVQPLVLVGLGVDQLEQDTIDVFTLEDDHTGHDLGVELVEPPDREVAVGDLGDDAVVARNEGVDVVVVLGLQSDYRIVGLLAFADVEGHVRHGRPETQGGVGGTADFLEVVVLVPLVEVEHVLVALLVEGDELEEVLAVRHLVDGGLGDLEVRGVEDHDIRFGYFIEQVAIRGSVNDPDGLVLAADGVDVVVLVLATLELKADVLAGAGKLENGLVGSAVQLVTTDVGVKLVLNRQVDQWVQILLVTLLLLFALSRRRLAKLRHSRAGAALSNTLNDVRRSKDLVVNIQDNLEEQPVEQLLLEGHPYAITTQTVVHGSGPIGLVDGQETEQLHAVNPVVDGLPGKVPALGVKNDLFTQNDTLEGETFGGSEDTPDDEGADLDVVRMPGRVDVLGNVEVNKLATSKVVAFLGSNFLGVEVNVLAEKIRDDLRAGLLNNIGLHDGLPVVRGFLEEILVDDTLVVHDSQLQDFPALDGKKVRTLHDRKAGAVPDKAPAISKPVDERVVVRREHGLGVGIAGDIDNPVPPLVGPGLLAEVNLDEFSSTVQLAACISAQSNKDGLDLRLLHVNHATRNSVVPYGRGVTDVGVAVGGLEVHRLLHLSEPIHSANDEELFALVHIGQNLQTDLSRERVEAPDRPRTSHNLFNVVVVLGVVNVDVLGAALAATIHAVLLELLIRRVQVQGVGDTLPGPGPDELGAGDHGKAAIFHNEVPVCIDAAADDTFQTQESRFTRHIVDDNFVGEELSGLVDRHTVVMNRLKK</sequence>
<dbReference type="RefSeq" id="XP_067717791.1">
    <property type="nucleotide sequence ID" value="XM_067861690.1"/>
</dbReference>
<dbReference type="GeneID" id="94197203"/>